<dbReference type="InterPro" id="IPR016181">
    <property type="entry name" value="Acyl_CoA_acyltransferase"/>
</dbReference>
<keyword evidence="2" id="KW-0012">Acyltransferase</keyword>
<dbReference type="OrthoDB" id="9803233at2"/>
<dbReference type="Pfam" id="PF00583">
    <property type="entry name" value="Acetyltransf_1"/>
    <property type="match status" value="1"/>
</dbReference>
<name>A0A1I4DRU0_9RHOB</name>
<reference evidence="5" key="1">
    <citation type="submission" date="2016-10" db="EMBL/GenBank/DDBJ databases">
        <authorList>
            <person name="Varghese N."/>
            <person name="Submissions S."/>
        </authorList>
    </citation>
    <scope>NUCLEOTIDE SEQUENCE [LARGE SCALE GENOMIC DNA]</scope>
    <source>
        <strain evidence="5">DSM 28453</strain>
    </source>
</reference>
<dbReference type="EMBL" id="FOSZ01000003">
    <property type="protein sequence ID" value="SFK94776.1"/>
    <property type="molecule type" value="Genomic_DNA"/>
</dbReference>
<dbReference type="AlphaFoldDB" id="A0A1I4DRU0"/>
<keyword evidence="1 4" id="KW-0808">Transferase</keyword>
<dbReference type="InterPro" id="IPR050832">
    <property type="entry name" value="Bact_Acetyltransf"/>
</dbReference>
<accession>A0A1I4DRU0</accession>
<evidence type="ECO:0000313" key="5">
    <source>
        <dbReference type="Proteomes" id="UP000198851"/>
    </source>
</evidence>
<dbReference type="PROSITE" id="PS51186">
    <property type="entry name" value="GNAT"/>
    <property type="match status" value="1"/>
</dbReference>
<proteinExistence type="predicted"/>
<evidence type="ECO:0000313" key="4">
    <source>
        <dbReference type="EMBL" id="SFK94776.1"/>
    </source>
</evidence>
<evidence type="ECO:0000256" key="1">
    <source>
        <dbReference type="ARBA" id="ARBA00022679"/>
    </source>
</evidence>
<gene>
    <name evidence="4" type="ORF">SAMN04488036_103299</name>
</gene>
<dbReference type="STRING" id="1280847.SAMN04488036_103299"/>
<evidence type="ECO:0000256" key="2">
    <source>
        <dbReference type="ARBA" id="ARBA00023315"/>
    </source>
</evidence>
<protein>
    <submittedName>
        <fullName evidence="4">Putative acetyltransferase</fullName>
    </submittedName>
</protein>
<organism evidence="4 5">
    <name type="scientific">Shimia haliotis</name>
    <dbReference type="NCBI Taxonomy" id="1280847"/>
    <lineage>
        <taxon>Bacteria</taxon>
        <taxon>Pseudomonadati</taxon>
        <taxon>Pseudomonadota</taxon>
        <taxon>Alphaproteobacteria</taxon>
        <taxon>Rhodobacterales</taxon>
        <taxon>Roseobacteraceae</taxon>
    </lineage>
</organism>
<keyword evidence="5" id="KW-1185">Reference proteome</keyword>
<dbReference type="RefSeq" id="WP_093323276.1">
    <property type="nucleotide sequence ID" value="NZ_FOSZ01000003.1"/>
</dbReference>
<feature type="domain" description="N-acetyltransferase" evidence="3">
    <location>
        <begin position="4"/>
        <end position="152"/>
    </location>
</feature>
<dbReference type="InterPro" id="IPR000182">
    <property type="entry name" value="GNAT_dom"/>
</dbReference>
<dbReference type="SUPFAM" id="SSF55729">
    <property type="entry name" value="Acyl-CoA N-acyltransferases (Nat)"/>
    <property type="match status" value="1"/>
</dbReference>
<dbReference type="Gene3D" id="3.40.630.30">
    <property type="match status" value="1"/>
</dbReference>
<dbReference type="GO" id="GO:0016747">
    <property type="term" value="F:acyltransferase activity, transferring groups other than amino-acyl groups"/>
    <property type="evidence" value="ECO:0007669"/>
    <property type="project" value="InterPro"/>
</dbReference>
<dbReference type="PANTHER" id="PTHR43877">
    <property type="entry name" value="AMINOALKYLPHOSPHONATE N-ACETYLTRANSFERASE-RELATED-RELATED"/>
    <property type="match status" value="1"/>
</dbReference>
<dbReference type="CDD" id="cd04301">
    <property type="entry name" value="NAT_SF"/>
    <property type="match status" value="1"/>
</dbReference>
<sequence>MTEIRVVPGDPRDAEATRLLQASHALMQSLFSEEDNHFLSIDDLCVPSIHFFVAKEGETTLGCVALADKGAYGEVKSMFVDPDARGKGIAHRLMQHLDKQARALNLSALKLETGDSLTEAHSLYYAHGFADCGPFGDYEESPASIFMSKTLT</sequence>
<dbReference type="PANTHER" id="PTHR43877:SF5">
    <property type="entry name" value="BLL8307 PROTEIN"/>
    <property type="match status" value="1"/>
</dbReference>
<dbReference type="Proteomes" id="UP000198851">
    <property type="component" value="Unassembled WGS sequence"/>
</dbReference>
<evidence type="ECO:0000259" key="3">
    <source>
        <dbReference type="PROSITE" id="PS51186"/>
    </source>
</evidence>